<feature type="transmembrane region" description="Helical" evidence="1">
    <location>
        <begin position="48"/>
        <end position="73"/>
    </location>
</feature>
<dbReference type="EMBL" id="CP069620">
    <property type="protein sequence ID" value="UZH55064.1"/>
    <property type="molecule type" value="Genomic_DNA"/>
</dbReference>
<name>A0ABY6NQ95_9FLAO</name>
<dbReference type="RefSeq" id="WP_265163404.1">
    <property type="nucleotide sequence ID" value="NZ_CP069620.1"/>
</dbReference>
<proteinExistence type="predicted"/>
<gene>
    <name evidence="2" type="ORF">JRG66_14040</name>
</gene>
<evidence type="ECO:0000256" key="1">
    <source>
        <dbReference type="SAM" id="Phobius"/>
    </source>
</evidence>
<keyword evidence="1" id="KW-1133">Transmembrane helix</keyword>
<evidence type="ECO:0000313" key="3">
    <source>
        <dbReference type="Proteomes" id="UP001163981"/>
    </source>
</evidence>
<keyword evidence="1" id="KW-0472">Membrane</keyword>
<evidence type="ECO:0008006" key="4">
    <source>
        <dbReference type="Google" id="ProtNLM"/>
    </source>
</evidence>
<organism evidence="2 3">
    <name type="scientific">Salinimicrobium tongyeongense</name>
    <dbReference type="NCBI Taxonomy" id="2809707"/>
    <lineage>
        <taxon>Bacteria</taxon>
        <taxon>Pseudomonadati</taxon>
        <taxon>Bacteroidota</taxon>
        <taxon>Flavobacteriia</taxon>
        <taxon>Flavobacteriales</taxon>
        <taxon>Flavobacteriaceae</taxon>
        <taxon>Salinimicrobium</taxon>
    </lineage>
</organism>
<keyword evidence="1" id="KW-0812">Transmembrane</keyword>
<keyword evidence="3" id="KW-1185">Reference proteome</keyword>
<feature type="transmembrane region" description="Helical" evidence="1">
    <location>
        <begin position="79"/>
        <end position="101"/>
    </location>
</feature>
<sequence>MKARTCPNCGYKYSFWLHLRKHFFQNVFSAWECRNCGAKLVVDARRRILLAVVGILPAAALPILTDFFMGYYLGRPVSLSVSVVLVTIWATFIFSLDHFYLAEGERLNSEKEQA</sequence>
<accession>A0ABY6NQ95</accession>
<evidence type="ECO:0000313" key="2">
    <source>
        <dbReference type="EMBL" id="UZH55064.1"/>
    </source>
</evidence>
<dbReference type="Proteomes" id="UP001163981">
    <property type="component" value="Chromosome"/>
</dbReference>
<reference evidence="2" key="1">
    <citation type="submission" date="2021-02" db="EMBL/GenBank/DDBJ databases">
        <title>Salinimicrobium sp. nov. isolated from seawater in Tongyeong, Republic of Korea.</title>
        <authorList>
            <person name="Lee S.-J."/>
        </authorList>
    </citation>
    <scope>NUCLEOTIDE SEQUENCE</scope>
    <source>
        <strain evidence="2">HN-2-9-2</strain>
    </source>
</reference>
<protein>
    <recommendedName>
        <fullName evidence="4">C2H2-type domain-containing protein</fullName>
    </recommendedName>
</protein>